<evidence type="ECO:0000256" key="7">
    <source>
        <dbReference type="ARBA" id="ARBA00023180"/>
    </source>
</evidence>
<keyword evidence="7" id="KW-0325">Glycoprotein</keyword>
<dbReference type="EMBL" id="KX196262">
    <property type="protein sequence ID" value="ANW86201.1"/>
    <property type="molecule type" value="Genomic_DNA"/>
</dbReference>
<evidence type="ECO:0000256" key="5">
    <source>
        <dbReference type="ARBA" id="ARBA00022989"/>
    </source>
</evidence>
<comment type="similarity">
    <text evidence="2">Belongs to the apicomplexan parasites AMA1 family.</text>
</comment>
<feature type="region of interest" description="Disordered" evidence="8">
    <location>
        <begin position="53"/>
        <end position="95"/>
    </location>
</feature>
<keyword evidence="3 9" id="KW-0812">Transmembrane</keyword>
<dbReference type="GO" id="GO:0016020">
    <property type="term" value="C:membrane"/>
    <property type="evidence" value="ECO:0007669"/>
    <property type="project" value="UniProtKB-SubCell"/>
</dbReference>
<protein>
    <submittedName>
        <fullName evidence="10">Apical membrane antigen 1</fullName>
    </submittedName>
</protein>
<comment type="subcellular location">
    <subcellularLocation>
        <location evidence="1">Membrane</location>
        <topology evidence="1">Single-pass type I membrane protein</topology>
    </subcellularLocation>
</comment>
<organism evidence="10">
    <name type="scientific">Babesia bovis</name>
    <dbReference type="NCBI Taxonomy" id="5865"/>
    <lineage>
        <taxon>Eukaryota</taxon>
        <taxon>Sar</taxon>
        <taxon>Alveolata</taxon>
        <taxon>Apicomplexa</taxon>
        <taxon>Aconoidasida</taxon>
        <taxon>Piroplasmida</taxon>
        <taxon>Babesiidae</taxon>
        <taxon>Babesia</taxon>
    </lineage>
</organism>
<dbReference type="PRINTS" id="PR01361">
    <property type="entry name" value="MEROZOITESA"/>
</dbReference>
<feature type="compositionally biased region" description="Basic and acidic residues" evidence="8">
    <location>
        <begin position="70"/>
        <end position="83"/>
    </location>
</feature>
<evidence type="ECO:0000256" key="9">
    <source>
        <dbReference type="SAM" id="Phobius"/>
    </source>
</evidence>
<gene>
    <name evidence="10" type="primary">AMA-1</name>
</gene>
<dbReference type="InterPro" id="IPR003298">
    <property type="entry name" value="Apmem_Ag1"/>
</dbReference>
<accession>A0A1B1Y1Y1</accession>
<evidence type="ECO:0000256" key="8">
    <source>
        <dbReference type="SAM" id="MobiDB-lite"/>
    </source>
</evidence>
<feature type="transmembrane region" description="Helical" evidence="9">
    <location>
        <begin position="523"/>
        <end position="541"/>
    </location>
</feature>
<name>A0A1B1Y1Y1_BABBO</name>
<evidence type="ECO:0000256" key="3">
    <source>
        <dbReference type="ARBA" id="ARBA00022692"/>
    </source>
</evidence>
<evidence type="ECO:0000256" key="6">
    <source>
        <dbReference type="ARBA" id="ARBA00023136"/>
    </source>
</evidence>
<evidence type="ECO:0000256" key="1">
    <source>
        <dbReference type="ARBA" id="ARBA00004479"/>
    </source>
</evidence>
<evidence type="ECO:0000256" key="4">
    <source>
        <dbReference type="ARBA" id="ARBA00022729"/>
    </source>
</evidence>
<dbReference type="Gene3D" id="2.60.40.4360">
    <property type="match status" value="1"/>
</dbReference>
<dbReference type="SMART" id="SM00815">
    <property type="entry name" value="AMA-1"/>
    <property type="match status" value="1"/>
</dbReference>
<evidence type="ECO:0000313" key="10">
    <source>
        <dbReference type="EMBL" id="ANW86201.1"/>
    </source>
</evidence>
<keyword evidence="5 9" id="KW-1133">Transmembrane helix</keyword>
<reference evidence="10" key="1">
    <citation type="submission" date="2016-05" db="EMBL/GenBank/DDBJ databases">
        <title>Israeli Babesia bovis apical membrane antigen 1.</title>
        <authorList>
            <person name="Molad T."/>
        </authorList>
    </citation>
    <scope>NUCLEOTIDE SEQUENCE</scope>
    <source>
        <strain evidence="10">GON</strain>
    </source>
</reference>
<feature type="region of interest" description="Disordered" evidence="8">
    <location>
        <begin position="172"/>
        <end position="193"/>
    </location>
</feature>
<proteinExistence type="inferred from homology"/>
<sequence>MQLHNKMQSTSLKYNYKRMLCMALVPVILSSFFAEDALASNSTLFAFHKEPNNRRLTRRSSRGQLLNSRKGSDDASESSDRYPGRSGGSKNSSQSPWIKYMQKFDIPRNHGSGIYVDLGGYESVGSKSYRMPVGKCPVVGKIIDLGNGADFLDPISSDDPSYRGLAFPETAVDSNIPTQPKTRGSSSASAAKLSPVSARDLRRWGYEGNDVANCSEYASNLIPASDRSTKYRYPFVFDSDNQMCYILYSAIQYNQRNRYCDNDGSSEDGTSSLLCMKPYKSAEDAHLYYGSAKVDPDWEEICPMHPVRDAIFGKWSGGSCVAIAPAFQEYANSTEDCAAILFDNSATDLNIEAVNEDFNELKELTDGLKRLNMSKVANAIFSPLSNVAGTSRISRGVGMNWATYDKDSGMCALINETPNCLILNAGSIALTAIGSPLEYDAVNYPCHIDTNGYVEPRAKNTNKYLDVPFEVTTALSMKTLKCDAYVHTKYSDSCGTYFLCSDVKPNWFIRFLHMIGLYNTKRIVIFVCCTTTAIVLTIWIWKRFIKAKKEPAPPSFDKYLSNYDYDTTLDADNETEQRLDSSAYSWGEAVQRPSDVTPVKLSKIN</sequence>
<dbReference type="Pfam" id="PF02430">
    <property type="entry name" value="AMA-1"/>
    <property type="match status" value="1"/>
</dbReference>
<feature type="compositionally biased region" description="Polar residues" evidence="8">
    <location>
        <begin position="172"/>
        <end position="189"/>
    </location>
</feature>
<keyword evidence="4" id="KW-0732">Signal</keyword>
<evidence type="ECO:0000256" key="2">
    <source>
        <dbReference type="ARBA" id="ARBA00007098"/>
    </source>
</evidence>
<dbReference type="Gene3D" id="3.50.4.10">
    <property type="entry name" value="Hepatocyte Growth Factor"/>
    <property type="match status" value="2"/>
</dbReference>
<keyword evidence="6 9" id="KW-0472">Membrane</keyword>
<dbReference type="AlphaFoldDB" id="A0A1B1Y1Y1"/>